<name>A0ABS4TUY6_9PSEU</name>
<feature type="domain" description="Lsr2 DNA-binding" evidence="4">
    <location>
        <begin position="77"/>
        <end position="112"/>
    </location>
</feature>
<organism evidence="5 6">
    <name type="scientific">Kibdelosporangium banguiense</name>
    <dbReference type="NCBI Taxonomy" id="1365924"/>
    <lineage>
        <taxon>Bacteria</taxon>
        <taxon>Bacillati</taxon>
        <taxon>Actinomycetota</taxon>
        <taxon>Actinomycetes</taxon>
        <taxon>Pseudonocardiales</taxon>
        <taxon>Pseudonocardiaceae</taxon>
        <taxon>Kibdelosporangium</taxon>
    </lineage>
</organism>
<dbReference type="InterPro" id="IPR055370">
    <property type="entry name" value="Lsr2_DNA-bd"/>
</dbReference>
<evidence type="ECO:0000313" key="6">
    <source>
        <dbReference type="Proteomes" id="UP001519332"/>
    </source>
</evidence>
<evidence type="ECO:0008006" key="7">
    <source>
        <dbReference type="Google" id="ProtNLM"/>
    </source>
</evidence>
<evidence type="ECO:0000313" key="5">
    <source>
        <dbReference type="EMBL" id="MBP2327770.1"/>
    </source>
</evidence>
<feature type="compositionally biased region" description="Low complexity" evidence="2">
    <location>
        <begin position="66"/>
        <end position="76"/>
    </location>
</feature>
<gene>
    <name evidence="5" type="ORF">JOF56_008155</name>
</gene>
<dbReference type="Gene3D" id="4.10.320.10">
    <property type="entry name" value="E3-binding domain"/>
    <property type="match status" value="1"/>
</dbReference>
<evidence type="ECO:0000256" key="2">
    <source>
        <dbReference type="SAM" id="MobiDB-lite"/>
    </source>
</evidence>
<comment type="caution">
    <text evidence="5">The sequence shown here is derived from an EMBL/GenBank/DDBJ whole genome shotgun (WGS) entry which is preliminary data.</text>
</comment>
<dbReference type="EMBL" id="JAGINW010000001">
    <property type="protein sequence ID" value="MBP2327770.1"/>
    <property type="molecule type" value="Genomic_DNA"/>
</dbReference>
<evidence type="ECO:0000256" key="1">
    <source>
        <dbReference type="ARBA" id="ARBA00023125"/>
    </source>
</evidence>
<dbReference type="RefSeq" id="WP_209644807.1">
    <property type="nucleotide sequence ID" value="NZ_JAGINW010000001.1"/>
</dbReference>
<dbReference type="InterPro" id="IPR042261">
    <property type="entry name" value="Lsr2-like_dimerization"/>
</dbReference>
<dbReference type="InterPro" id="IPR036625">
    <property type="entry name" value="E3-bd_dom_sf"/>
</dbReference>
<keyword evidence="6" id="KW-1185">Reference proteome</keyword>
<dbReference type="Gene3D" id="3.30.60.230">
    <property type="entry name" value="Lsr2, dimerization domain"/>
    <property type="match status" value="1"/>
</dbReference>
<reference evidence="5 6" key="1">
    <citation type="submission" date="2021-03" db="EMBL/GenBank/DDBJ databases">
        <title>Sequencing the genomes of 1000 actinobacteria strains.</title>
        <authorList>
            <person name="Klenk H.-P."/>
        </authorList>
    </citation>
    <scope>NUCLEOTIDE SEQUENCE [LARGE SCALE GENOMIC DNA]</scope>
    <source>
        <strain evidence="5 6">DSM 46670</strain>
    </source>
</reference>
<dbReference type="InterPro" id="IPR024412">
    <property type="entry name" value="Lsr2_dim_dom"/>
</dbReference>
<dbReference type="Pfam" id="PF11774">
    <property type="entry name" value="Lsr2"/>
    <property type="match status" value="1"/>
</dbReference>
<evidence type="ECO:0000259" key="4">
    <source>
        <dbReference type="Pfam" id="PF23359"/>
    </source>
</evidence>
<sequence>MAQKVTVQLVDDLDGTASDDITTVTFGLDGATYEIDLTANNAAKLRNQLGDFVSSARRTGGRVKRGTTPGATTPTANREQTKAIRDWARQNGYELSDRGRIPGNVLEAFEQAHATNGKKK</sequence>
<dbReference type="Pfam" id="PF23359">
    <property type="entry name" value="Lsr2_DNA-bd"/>
    <property type="match status" value="1"/>
</dbReference>
<evidence type="ECO:0000259" key="3">
    <source>
        <dbReference type="Pfam" id="PF11774"/>
    </source>
</evidence>
<proteinExistence type="predicted"/>
<protein>
    <recommendedName>
        <fullName evidence="7">Lsr2 protein</fullName>
    </recommendedName>
</protein>
<accession>A0ABS4TUY6</accession>
<feature type="region of interest" description="Disordered" evidence="2">
    <location>
        <begin position="56"/>
        <end position="80"/>
    </location>
</feature>
<feature type="domain" description="Lsr2 dimerization" evidence="3">
    <location>
        <begin position="1"/>
        <end position="60"/>
    </location>
</feature>
<dbReference type="Proteomes" id="UP001519332">
    <property type="component" value="Unassembled WGS sequence"/>
</dbReference>
<keyword evidence="1" id="KW-0238">DNA-binding</keyword>